<gene>
    <name evidence="2" type="ORF">L228DRAFT_247329</name>
</gene>
<dbReference type="AlphaFoldDB" id="A0A165H2X6"/>
<dbReference type="Proteomes" id="UP000076632">
    <property type="component" value="Unassembled WGS sequence"/>
</dbReference>
<name>A0A165H2X6_XYLHT</name>
<evidence type="ECO:0000313" key="3">
    <source>
        <dbReference type="Proteomes" id="UP000076632"/>
    </source>
</evidence>
<dbReference type="EMBL" id="KV407458">
    <property type="protein sequence ID" value="KZF22913.1"/>
    <property type="molecule type" value="Genomic_DNA"/>
</dbReference>
<evidence type="ECO:0000313" key="2">
    <source>
        <dbReference type="EMBL" id="KZF22913.1"/>
    </source>
</evidence>
<keyword evidence="3" id="KW-1185">Reference proteome</keyword>
<organism evidence="2 3">
    <name type="scientific">Xylona heveae (strain CBS 132557 / TC161)</name>
    <dbReference type="NCBI Taxonomy" id="1328760"/>
    <lineage>
        <taxon>Eukaryota</taxon>
        <taxon>Fungi</taxon>
        <taxon>Dikarya</taxon>
        <taxon>Ascomycota</taxon>
        <taxon>Pezizomycotina</taxon>
        <taxon>Xylonomycetes</taxon>
        <taxon>Xylonales</taxon>
        <taxon>Xylonaceae</taxon>
        <taxon>Xylona</taxon>
    </lineage>
</organism>
<dbReference type="Gene3D" id="3.40.50.1820">
    <property type="entry name" value="alpha/beta hydrolase"/>
    <property type="match status" value="1"/>
</dbReference>
<reference evidence="2 3" key="1">
    <citation type="journal article" date="2016" name="Fungal Biol.">
        <title>The genome of Xylona heveae provides a window into fungal endophytism.</title>
        <authorList>
            <person name="Gazis R."/>
            <person name="Kuo A."/>
            <person name="Riley R."/>
            <person name="LaButti K."/>
            <person name="Lipzen A."/>
            <person name="Lin J."/>
            <person name="Amirebrahimi M."/>
            <person name="Hesse C.N."/>
            <person name="Spatafora J.W."/>
            <person name="Henrissat B."/>
            <person name="Hainaut M."/>
            <person name="Grigoriev I.V."/>
            <person name="Hibbett D.S."/>
        </authorList>
    </citation>
    <scope>NUCLEOTIDE SEQUENCE [LARGE SCALE GENOMIC DNA]</scope>
    <source>
        <strain evidence="2 3">TC161</strain>
    </source>
</reference>
<proteinExistence type="predicted"/>
<protein>
    <recommendedName>
        <fullName evidence="1">AB hydrolase-1 domain-containing protein</fullName>
    </recommendedName>
</protein>
<feature type="domain" description="AB hydrolase-1" evidence="1">
    <location>
        <begin position="38"/>
        <end position="315"/>
    </location>
</feature>
<sequence>MAQGMEEGYIALPSKPSATISYSFIPGTSLPSPRTRLVVFLNGLMLPKILWLPVTRALISKGEHDEKGYPSMLCYDRYGQGATTDKDPADRSGDGHGHDVSDAVADLHELIKCIAATKLDIAESDFGSLDLVFVCNSIGCAIARLYAQTYPNTVSGLLFLDSIMANSDFVSIWPDPDAADFDANALPKGVTVEDIRVACEKSGAMFHPSVPNSEGLSRRNLAQLLPYSDGPQLVGPRNGTPLLTVVGHDWEAFAQEGLERTRTPIALTMNYTNPYWHRYNQDLVNIVPPSQRRGPIFAKGCGHFIQRDDPLFVAEELSLLLKWMDARDI</sequence>
<dbReference type="SUPFAM" id="SSF53474">
    <property type="entry name" value="alpha/beta-Hydrolases"/>
    <property type="match status" value="1"/>
</dbReference>
<dbReference type="Pfam" id="PF12697">
    <property type="entry name" value="Abhydrolase_6"/>
    <property type="match status" value="1"/>
</dbReference>
<dbReference type="OrthoDB" id="3466836at2759"/>
<dbReference type="InParanoid" id="A0A165H2X6"/>
<accession>A0A165H2X6</accession>
<dbReference type="InterPro" id="IPR029058">
    <property type="entry name" value="AB_hydrolase_fold"/>
</dbReference>
<dbReference type="OMA" id="FKVEFEQ"/>
<dbReference type="RefSeq" id="XP_018188468.1">
    <property type="nucleotide sequence ID" value="XM_018332621.1"/>
</dbReference>
<dbReference type="InterPro" id="IPR000073">
    <property type="entry name" value="AB_hydrolase_1"/>
</dbReference>
<dbReference type="GeneID" id="28897758"/>
<evidence type="ECO:0000259" key="1">
    <source>
        <dbReference type="Pfam" id="PF12697"/>
    </source>
</evidence>